<dbReference type="EMBL" id="LAZR01034185">
    <property type="protein sequence ID" value="KKL46019.1"/>
    <property type="molecule type" value="Genomic_DNA"/>
</dbReference>
<evidence type="ECO:0000256" key="1">
    <source>
        <dbReference type="SAM" id="Phobius"/>
    </source>
</evidence>
<evidence type="ECO:0000313" key="2">
    <source>
        <dbReference type="EMBL" id="KKL46019.1"/>
    </source>
</evidence>
<reference evidence="2" key="1">
    <citation type="journal article" date="2015" name="Nature">
        <title>Complex archaea that bridge the gap between prokaryotes and eukaryotes.</title>
        <authorList>
            <person name="Spang A."/>
            <person name="Saw J.H."/>
            <person name="Jorgensen S.L."/>
            <person name="Zaremba-Niedzwiedzka K."/>
            <person name="Martijn J."/>
            <person name="Lind A.E."/>
            <person name="van Eijk R."/>
            <person name="Schleper C."/>
            <person name="Guy L."/>
            <person name="Ettema T.J."/>
        </authorList>
    </citation>
    <scope>NUCLEOTIDE SEQUENCE</scope>
</reference>
<proteinExistence type="predicted"/>
<name>A0A0F9CA39_9ZZZZ</name>
<sequence>MRSTSQRRRQKPTAPSGITVTVGLIVLTVLGGLAVGVGAVAVWGIQQAWNGFVPAAFGGPALTFFEAASGVVLAIVGVMFLSVLRPTK</sequence>
<keyword evidence="1" id="KW-0472">Membrane</keyword>
<comment type="caution">
    <text evidence="2">The sequence shown here is derived from an EMBL/GenBank/DDBJ whole genome shotgun (WGS) entry which is preliminary data.</text>
</comment>
<protein>
    <submittedName>
        <fullName evidence="2">Uncharacterized protein</fullName>
    </submittedName>
</protein>
<dbReference type="AlphaFoldDB" id="A0A0F9CA39"/>
<gene>
    <name evidence="2" type="ORF">LCGC14_2349820</name>
</gene>
<keyword evidence="1" id="KW-1133">Transmembrane helix</keyword>
<accession>A0A0F9CA39</accession>
<keyword evidence="1" id="KW-0812">Transmembrane</keyword>
<feature type="transmembrane region" description="Helical" evidence="1">
    <location>
        <begin position="20"/>
        <end position="44"/>
    </location>
</feature>
<feature type="transmembrane region" description="Helical" evidence="1">
    <location>
        <begin position="64"/>
        <end position="84"/>
    </location>
</feature>
<organism evidence="2">
    <name type="scientific">marine sediment metagenome</name>
    <dbReference type="NCBI Taxonomy" id="412755"/>
    <lineage>
        <taxon>unclassified sequences</taxon>
        <taxon>metagenomes</taxon>
        <taxon>ecological metagenomes</taxon>
    </lineage>
</organism>